<evidence type="ECO:0000256" key="2">
    <source>
        <dbReference type="ARBA" id="ARBA00043974"/>
    </source>
</evidence>
<proteinExistence type="inferred from homology"/>
<sequence>MSVGFTSAKPIIKNSLQLEGKDANYGVADVMKYGLSAAKPKLGPCHPLELSERSYAARREMIDFNILRNTQGLHAPLRLQMERKAAAKVGHLPFLPSTRPSLDVLLGRDEEIGFEDVLNTYEYREVAGQPHAVVEKQLGIL</sequence>
<keyword evidence="1" id="KW-0143">Chaperone</keyword>
<dbReference type="GO" id="GO:0005634">
    <property type="term" value="C:nucleus"/>
    <property type="evidence" value="ECO:0007669"/>
    <property type="project" value="TreeGrafter"/>
</dbReference>
<comment type="caution">
    <text evidence="3">The sequence shown here is derived from an EMBL/GenBank/DDBJ whole genome shotgun (WGS) entry which is preliminary data.</text>
</comment>
<evidence type="ECO:0000313" key="4">
    <source>
        <dbReference type="Proteomes" id="UP000792457"/>
    </source>
</evidence>
<dbReference type="PANTHER" id="PTHR12828">
    <property type="entry name" value="PROTEASOME MATURATION PROTEIN UMP1"/>
    <property type="match status" value="1"/>
</dbReference>
<dbReference type="PANTHER" id="PTHR12828:SF3">
    <property type="entry name" value="PROTEASOME MATURATION PROTEIN"/>
    <property type="match status" value="1"/>
</dbReference>
<dbReference type="GO" id="GO:0043248">
    <property type="term" value="P:proteasome assembly"/>
    <property type="evidence" value="ECO:0007669"/>
    <property type="project" value="InterPro"/>
</dbReference>
<reference evidence="3" key="2">
    <citation type="submission" date="2017-10" db="EMBL/GenBank/DDBJ databases">
        <title>Ladona fulva Genome sequencing and assembly.</title>
        <authorList>
            <person name="Murali S."/>
            <person name="Richards S."/>
            <person name="Bandaranaike D."/>
            <person name="Bellair M."/>
            <person name="Blankenburg K."/>
            <person name="Chao H."/>
            <person name="Dinh H."/>
            <person name="Doddapaneni H."/>
            <person name="Dugan-Rocha S."/>
            <person name="Elkadiri S."/>
            <person name="Gnanaolivu R."/>
            <person name="Hernandez B."/>
            <person name="Skinner E."/>
            <person name="Javaid M."/>
            <person name="Lee S."/>
            <person name="Li M."/>
            <person name="Ming W."/>
            <person name="Munidasa M."/>
            <person name="Muniz J."/>
            <person name="Nguyen L."/>
            <person name="Hughes D."/>
            <person name="Osuji N."/>
            <person name="Pu L.-L."/>
            <person name="Puazo M."/>
            <person name="Qu C."/>
            <person name="Quiroz J."/>
            <person name="Raj R."/>
            <person name="Weissenberger G."/>
            <person name="Xin Y."/>
            <person name="Zou X."/>
            <person name="Han Y."/>
            <person name="Worley K."/>
            <person name="Muzny D."/>
            <person name="Gibbs R."/>
        </authorList>
    </citation>
    <scope>NUCLEOTIDE SEQUENCE</scope>
    <source>
        <strain evidence="3">Sampled in the wild</strain>
    </source>
</reference>
<reference evidence="3" key="1">
    <citation type="submission" date="2013-04" db="EMBL/GenBank/DDBJ databases">
        <authorList>
            <person name="Qu J."/>
            <person name="Murali S.C."/>
            <person name="Bandaranaike D."/>
            <person name="Bellair M."/>
            <person name="Blankenburg K."/>
            <person name="Chao H."/>
            <person name="Dinh H."/>
            <person name="Doddapaneni H."/>
            <person name="Downs B."/>
            <person name="Dugan-Rocha S."/>
            <person name="Elkadiri S."/>
            <person name="Gnanaolivu R.D."/>
            <person name="Hernandez B."/>
            <person name="Javaid M."/>
            <person name="Jayaseelan J.C."/>
            <person name="Lee S."/>
            <person name="Li M."/>
            <person name="Ming W."/>
            <person name="Munidasa M."/>
            <person name="Muniz J."/>
            <person name="Nguyen L."/>
            <person name="Ongeri F."/>
            <person name="Osuji N."/>
            <person name="Pu L.-L."/>
            <person name="Puazo M."/>
            <person name="Qu C."/>
            <person name="Quiroz J."/>
            <person name="Raj R."/>
            <person name="Weissenberger G."/>
            <person name="Xin Y."/>
            <person name="Zou X."/>
            <person name="Han Y."/>
            <person name="Richards S."/>
            <person name="Worley K."/>
            <person name="Muzny D."/>
            <person name="Gibbs R."/>
        </authorList>
    </citation>
    <scope>NUCLEOTIDE SEQUENCE</scope>
    <source>
        <strain evidence="3">Sampled in the wild</strain>
    </source>
</reference>
<evidence type="ECO:0000256" key="1">
    <source>
        <dbReference type="ARBA" id="ARBA00023186"/>
    </source>
</evidence>
<organism evidence="3 4">
    <name type="scientific">Ladona fulva</name>
    <name type="common">Scarce chaser dragonfly</name>
    <name type="synonym">Libellula fulva</name>
    <dbReference type="NCBI Taxonomy" id="123851"/>
    <lineage>
        <taxon>Eukaryota</taxon>
        <taxon>Metazoa</taxon>
        <taxon>Ecdysozoa</taxon>
        <taxon>Arthropoda</taxon>
        <taxon>Hexapoda</taxon>
        <taxon>Insecta</taxon>
        <taxon>Pterygota</taxon>
        <taxon>Palaeoptera</taxon>
        <taxon>Odonata</taxon>
        <taxon>Epiprocta</taxon>
        <taxon>Anisoptera</taxon>
        <taxon>Libelluloidea</taxon>
        <taxon>Libellulidae</taxon>
        <taxon>Ladona</taxon>
    </lineage>
</organism>
<keyword evidence="4" id="KW-1185">Reference proteome</keyword>
<dbReference type="GO" id="GO:0005737">
    <property type="term" value="C:cytoplasm"/>
    <property type="evidence" value="ECO:0007669"/>
    <property type="project" value="TreeGrafter"/>
</dbReference>
<accession>A0A8K0JTC7</accession>
<protein>
    <recommendedName>
        <fullName evidence="5">Proteasome maturation protein</fullName>
    </recommendedName>
</protein>
<dbReference type="Pfam" id="PF05348">
    <property type="entry name" value="UMP1"/>
    <property type="match status" value="1"/>
</dbReference>
<dbReference type="Proteomes" id="UP000792457">
    <property type="component" value="Unassembled WGS sequence"/>
</dbReference>
<evidence type="ECO:0008006" key="5">
    <source>
        <dbReference type="Google" id="ProtNLM"/>
    </source>
</evidence>
<comment type="similarity">
    <text evidence="2">Belongs to the POMP/UMP1 family.</text>
</comment>
<dbReference type="AlphaFoldDB" id="A0A8K0JTC7"/>
<gene>
    <name evidence="3" type="ORF">J437_LFUL001334</name>
</gene>
<dbReference type="OrthoDB" id="15001at2759"/>
<dbReference type="InterPro" id="IPR008012">
    <property type="entry name" value="Ump1"/>
</dbReference>
<name>A0A8K0JTC7_LADFU</name>
<evidence type="ECO:0000313" key="3">
    <source>
        <dbReference type="EMBL" id="KAG8222347.1"/>
    </source>
</evidence>
<dbReference type="EMBL" id="KZ308130">
    <property type="protein sequence ID" value="KAG8222347.1"/>
    <property type="molecule type" value="Genomic_DNA"/>
</dbReference>